<dbReference type="InterPro" id="IPR018114">
    <property type="entry name" value="TRYPSIN_HIS"/>
</dbReference>
<keyword evidence="7" id="KW-0732">Signal</keyword>
<dbReference type="SUPFAM" id="SSF50494">
    <property type="entry name" value="Trypsin-like serine proteases"/>
    <property type="match status" value="1"/>
</dbReference>
<dbReference type="PANTHER" id="PTHR24276">
    <property type="entry name" value="POLYSERASE-RELATED"/>
    <property type="match status" value="1"/>
</dbReference>
<accession>A0A6J1NVQ5</accession>
<evidence type="ECO:0000256" key="6">
    <source>
        <dbReference type="RuleBase" id="RU363034"/>
    </source>
</evidence>
<proteinExistence type="inferred from homology"/>
<dbReference type="Pfam" id="PF00089">
    <property type="entry name" value="Trypsin"/>
    <property type="match status" value="1"/>
</dbReference>
<dbReference type="InterPro" id="IPR050430">
    <property type="entry name" value="Peptidase_S1"/>
</dbReference>
<evidence type="ECO:0000256" key="7">
    <source>
        <dbReference type="SAM" id="SignalP"/>
    </source>
</evidence>
<dbReference type="GO" id="GO:0005576">
    <property type="term" value="C:extracellular region"/>
    <property type="evidence" value="ECO:0007669"/>
    <property type="project" value="UniProtKB-SubCell"/>
</dbReference>
<feature type="chain" id="PRO_5045782358" evidence="7">
    <location>
        <begin position="21"/>
        <end position="266"/>
    </location>
</feature>
<feature type="signal peptide" evidence="7">
    <location>
        <begin position="1"/>
        <end position="20"/>
    </location>
</feature>
<sequence length="266" mass="28464">MGVIFGLVTFLLCFCSFSSSLPTASSSNELSRVVNGQTIDISQVPYHAAIRRKTSAGWLYTCGATVITTKALLTAAHCVITTQSDPLQFRVAVGTASRSSGGTVYDVKSVFIHEKYSTLTLENDIAMIVTSKKMVFDKNVDSAFIPEPNFDLPVGTAALVTGYGMTSYEGSASSVLRAATVEVVAQDICTRAYRQIAKISEGMLCAFANNPPRDACQGDSGGPLVTQGTLIGIVSWGEECANLSYPGVYTRVSQYYSWIIDKLAVI</sequence>
<dbReference type="PROSITE" id="PS00134">
    <property type="entry name" value="TRYPSIN_HIS"/>
    <property type="match status" value="1"/>
</dbReference>
<dbReference type="InterPro" id="IPR043504">
    <property type="entry name" value="Peptidase_S1_PA_chymotrypsin"/>
</dbReference>
<dbReference type="PROSITE" id="PS00135">
    <property type="entry name" value="TRYPSIN_SER"/>
    <property type="match status" value="1"/>
</dbReference>
<gene>
    <name evidence="10" type="primary">LOC112055809</name>
</gene>
<evidence type="ECO:0000256" key="4">
    <source>
        <dbReference type="ARBA" id="ARBA00022825"/>
    </source>
</evidence>
<organism evidence="9 10">
    <name type="scientific">Bicyclus anynana</name>
    <name type="common">Squinting bush brown butterfly</name>
    <dbReference type="NCBI Taxonomy" id="110368"/>
    <lineage>
        <taxon>Eukaryota</taxon>
        <taxon>Metazoa</taxon>
        <taxon>Ecdysozoa</taxon>
        <taxon>Arthropoda</taxon>
        <taxon>Hexapoda</taxon>
        <taxon>Insecta</taxon>
        <taxon>Pterygota</taxon>
        <taxon>Neoptera</taxon>
        <taxon>Endopterygota</taxon>
        <taxon>Lepidoptera</taxon>
        <taxon>Glossata</taxon>
        <taxon>Ditrysia</taxon>
        <taxon>Papilionoidea</taxon>
        <taxon>Nymphalidae</taxon>
        <taxon>Satyrinae</taxon>
        <taxon>Satyrini</taxon>
        <taxon>Mycalesina</taxon>
        <taxon>Bicyclus</taxon>
    </lineage>
</organism>
<evidence type="ECO:0000256" key="1">
    <source>
        <dbReference type="ARBA" id="ARBA00007664"/>
    </source>
</evidence>
<keyword evidence="4 6" id="KW-0720">Serine protease</keyword>
<keyword evidence="3 6" id="KW-0378">Hydrolase</keyword>
<keyword evidence="2 6" id="KW-0645">Protease</keyword>
<dbReference type="PANTHER" id="PTHR24276:SF91">
    <property type="entry name" value="AT26814P-RELATED"/>
    <property type="match status" value="1"/>
</dbReference>
<dbReference type="OrthoDB" id="414661at2759"/>
<reference evidence="10" key="1">
    <citation type="submission" date="2025-08" db="UniProtKB">
        <authorList>
            <consortium name="RefSeq"/>
        </authorList>
    </citation>
    <scope>IDENTIFICATION</scope>
</reference>
<dbReference type="InterPro" id="IPR001254">
    <property type="entry name" value="Trypsin_dom"/>
</dbReference>
<dbReference type="SMART" id="SM00020">
    <property type="entry name" value="Tryp_SPc"/>
    <property type="match status" value="1"/>
</dbReference>
<keyword evidence="9" id="KW-1185">Reference proteome</keyword>
<evidence type="ECO:0000313" key="10">
    <source>
        <dbReference type="RefSeq" id="XP_023951785.2"/>
    </source>
</evidence>
<evidence type="ECO:0000259" key="8">
    <source>
        <dbReference type="PROSITE" id="PS50240"/>
    </source>
</evidence>
<feature type="domain" description="Peptidase S1" evidence="8">
    <location>
        <begin position="33"/>
        <end position="264"/>
    </location>
</feature>
<evidence type="ECO:0000256" key="2">
    <source>
        <dbReference type="ARBA" id="ARBA00022670"/>
    </source>
</evidence>
<dbReference type="Proteomes" id="UP001652582">
    <property type="component" value="Chromosome 12"/>
</dbReference>
<dbReference type="InterPro" id="IPR001314">
    <property type="entry name" value="Peptidase_S1A"/>
</dbReference>
<dbReference type="PRINTS" id="PR00722">
    <property type="entry name" value="CHYMOTRYPSIN"/>
</dbReference>
<dbReference type="GO" id="GO:0004252">
    <property type="term" value="F:serine-type endopeptidase activity"/>
    <property type="evidence" value="ECO:0007669"/>
    <property type="project" value="UniProtKB-EC"/>
</dbReference>
<protein>
    <submittedName>
        <fullName evidence="10">Trypsin alpha-3-like</fullName>
    </submittedName>
</protein>
<dbReference type="KEGG" id="bany:112055809"/>
<dbReference type="AlphaFoldDB" id="A0A6J1NVQ5"/>
<dbReference type="InterPro" id="IPR033116">
    <property type="entry name" value="TRYPSIN_SER"/>
</dbReference>
<dbReference type="PROSITE" id="PS50240">
    <property type="entry name" value="TRYPSIN_DOM"/>
    <property type="match status" value="1"/>
</dbReference>
<dbReference type="InterPro" id="IPR009003">
    <property type="entry name" value="Peptidase_S1_PA"/>
</dbReference>
<dbReference type="RefSeq" id="XP_023951785.2">
    <property type="nucleotide sequence ID" value="XM_024096017.2"/>
</dbReference>
<dbReference type="Gene3D" id="2.40.10.10">
    <property type="entry name" value="Trypsin-like serine proteases"/>
    <property type="match status" value="1"/>
</dbReference>
<dbReference type="GO" id="GO:0016485">
    <property type="term" value="P:protein processing"/>
    <property type="evidence" value="ECO:0007669"/>
    <property type="project" value="UniProtKB-ARBA"/>
</dbReference>
<keyword evidence="5" id="KW-1015">Disulfide bond</keyword>
<evidence type="ECO:0000256" key="3">
    <source>
        <dbReference type="ARBA" id="ARBA00022801"/>
    </source>
</evidence>
<dbReference type="CDD" id="cd00190">
    <property type="entry name" value="Tryp_SPc"/>
    <property type="match status" value="1"/>
</dbReference>
<evidence type="ECO:0000313" key="9">
    <source>
        <dbReference type="Proteomes" id="UP001652582"/>
    </source>
</evidence>
<comment type="similarity">
    <text evidence="1">Belongs to the peptidase S1 family.</text>
</comment>
<name>A0A6J1NVQ5_BICAN</name>
<dbReference type="GeneID" id="112055809"/>
<evidence type="ECO:0000256" key="5">
    <source>
        <dbReference type="ARBA" id="ARBA00023157"/>
    </source>
</evidence>